<reference evidence="1 2" key="1">
    <citation type="journal article" date="2015" name="Int. J. Syst. Evol. Microbiol.">
        <title>Carboxylicivirga linearis sp. nov., isolated from a sea cucumber culture pond.</title>
        <authorList>
            <person name="Wang F.Q."/>
            <person name="Zhou Y.X."/>
            <person name="Lin X.Z."/>
            <person name="Chen G.J."/>
            <person name="Du Z.J."/>
        </authorList>
    </citation>
    <scope>NUCLEOTIDE SEQUENCE [LARGE SCALE GENOMIC DNA]</scope>
    <source>
        <strain evidence="1 2">FB218</strain>
    </source>
</reference>
<evidence type="ECO:0000313" key="2">
    <source>
        <dbReference type="Proteomes" id="UP000708576"/>
    </source>
</evidence>
<name>A0ABS5K1H3_9BACT</name>
<evidence type="ECO:0000313" key="1">
    <source>
        <dbReference type="EMBL" id="MBS2100391.1"/>
    </source>
</evidence>
<dbReference type="EMBL" id="JAGUCO010000022">
    <property type="protein sequence ID" value="MBS2100391.1"/>
    <property type="molecule type" value="Genomic_DNA"/>
</dbReference>
<dbReference type="RefSeq" id="WP_212218137.1">
    <property type="nucleotide sequence ID" value="NZ_JAGUCO010000022.1"/>
</dbReference>
<organism evidence="1 2">
    <name type="scientific">Carboxylicivirga linearis</name>
    <dbReference type="NCBI Taxonomy" id="1628157"/>
    <lineage>
        <taxon>Bacteria</taxon>
        <taxon>Pseudomonadati</taxon>
        <taxon>Bacteroidota</taxon>
        <taxon>Bacteroidia</taxon>
        <taxon>Marinilabiliales</taxon>
        <taxon>Marinilabiliaceae</taxon>
        <taxon>Carboxylicivirga</taxon>
    </lineage>
</organism>
<dbReference type="Proteomes" id="UP000708576">
    <property type="component" value="Unassembled WGS sequence"/>
</dbReference>
<comment type="caution">
    <text evidence="1">The sequence shown here is derived from an EMBL/GenBank/DDBJ whole genome shotgun (WGS) entry which is preliminary data.</text>
</comment>
<sequence length="45" mass="5335">MSKKDQNISDQKIKQLMELNKDRSEALKKILDSMNEKDQKSIKKK</sequence>
<protein>
    <submittedName>
        <fullName evidence="1">Uncharacterized protein</fullName>
    </submittedName>
</protein>
<accession>A0ABS5K1H3</accession>
<proteinExistence type="predicted"/>
<gene>
    <name evidence="1" type="ORF">KEM10_19050</name>
</gene>
<keyword evidence="2" id="KW-1185">Reference proteome</keyword>